<dbReference type="GeneID" id="117642437"/>
<evidence type="ECO:0000313" key="2">
    <source>
        <dbReference type="Proteomes" id="UP000515158"/>
    </source>
</evidence>
<feature type="signal peptide" evidence="1">
    <location>
        <begin position="1"/>
        <end position="22"/>
    </location>
</feature>
<dbReference type="RefSeq" id="XP_034236567.1">
    <property type="nucleotide sequence ID" value="XM_034380676.1"/>
</dbReference>
<dbReference type="Proteomes" id="UP000515158">
    <property type="component" value="Unplaced"/>
</dbReference>
<name>A0A6P8YR72_THRPL</name>
<accession>A0A6P8YR72</accession>
<feature type="chain" id="PRO_5028169145" evidence="1">
    <location>
        <begin position="23"/>
        <end position="109"/>
    </location>
</feature>
<evidence type="ECO:0000313" key="3">
    <source>
        <dbReference type="RefSeq" id="XP_034236567.1"/>
    </source>
</evidence>
<protein>
    <submittedName>
        <fullName evidence="3">Uncharacterized protein LOC117642437</fullName>
    </submittedName>
</protein>
<proteinExistence type="predicted"/>
<keyword evidence="2" id="KW-1185">Reference proteome</keyword>
<sequence>MSKIAIVVVLAVAACLIPDAMSACSSRQLDNLETQLEICSKGLPVQQYDGYWRWARDVTSRMKRDTTCDLNKAPAYFQSELRNIGYIGKKDIDRAVTCITNSIKFEICC</sequence>
<evidence type="ECO:0000256" key="1">
    <source>
        <dbReference type="SAM" id="SignalP"/>
    </source>
</evidence>
<gene>
    <name evidence="3" type="primary">LOC117642437</name>
</gene>
<dbReference type="KEGG" id="tpal:117642437"/>
<dbReference type="InParanoid" id="A0A6P8YR72"/>
<organism evidence="3">
    <name type="scientific">Thrips palmi</name>
    <name type="common">Melon thrips</name>
    <dbReference type="NCBI Taxonomy" id="161013"/>
    <lineage>
        <taxon>Eukaryota</taxon>
        <taxon>Metazoa</taxon>
        <taxon>Ecdysozoa</taxon>
        <taxon>Arthropoda</taxon>
        <taxon>Hexapoda</taxon>
        <taxon>Insecta</taxon>
        <taxon>Pterygota</taxon>
        <taxon>Neoptera</taxon>
        <taxon>Paraneoptera</taxon>
        <taxon>Thysanoptera</taxon>
        <taxon>Terebrantia</taxon>
        <taxon>Thripoidea</taxon>
        <taxon>Thripidae</taxon>
        <taxon>Thrips</taxon>
    </lineage>
</organism>
<reference evidence="3" key="1">
    <citation type="submission" date="2025-08" db="UniProtKB">
        <authorList>
            <consortium name="RefSeq"/>
        </authorList>
    </citation>
    <scope>IDENTIFICATION</scope>
    <source>
        <tissue evidence="3">Total insect</tissue>
    </source>
</reference>
<dbReference type="PROSITE" id="PS51257">
    <property type="entry name" value="PROKAR_LIPOPROTEIN"/>
    <property type="match status" value="1"/>
</dbReference>
<keyword evidence="1" id="KW-0732">Signal</keyword>
<dbReference type="AlphaFoldDB" id="A0A6P8YR72"/>